<dbReference type="Gene3D" id="2.80.10.50">
    <property type="match status" value="1"/>
</dbReference>
<dbReference type="HOGENOM" id="CLU_863466_0_0_1"/>
<dbReference type="AlphaFoldDB" id="A0A067PZB1"/>
<keyword evidence="2" id="KW-1185">Reference proteome</keyword>
<gene>
    <name evidence="1" type="ORF">JAAARDRAFT_194588</name>
</gene>
<protein>
    <submittedName>
        <fullName evidence="1">Uncharacterized protein</fullName>
    </submittedName>
</protein>
<evidence type="ECO:0000313" key="1">
    <source>
        <dbReference type="EMBL" id="KDQ56597.1"/>
    </source>
</evidence>
<dbReference type="EMBL" id="KL197721">
    <property type="protein sequence ID" value="KDQ56597.1"/>
    <property type="molecule type" value="Genomic_DNA"/>
</dbReference>
<name>A0A067PZB1_9AGAM</name>
<evidence type="ECO:0000313" key="2">
    <source>
        <dbReference type="Proteomes" id="UP000027265"/>
    </source>
</evidence>
<dbReference type="InParanoid" id="A0A067PZB1"/>
<sequence>MTDTAPIEQKLAEASIGHEEKRIDPHSSATTARAIIPNGVYIIRSSFKANLCLQLNVDDKDIITASNRDTTYQNPFQQWFLSRQTDNTYKFTNRGRALEMAAVIQSSGGNPGYVAGSSEDFFWMLTGLKDGFVIGDSNIAYVVDLSAGGTPSRRPVSLHLFDPENRLDKQLWHFDLLEGTAPETQILPGYSYQFSNLSTGRVLSLSNYTPYMYGAGTGPGTNTSWLPVFDANGKMYITTTYPRGAPPTTVGYLTNGNISTTPVVCRLKFADPVFDGVFYIMVNSDLSGDVVADNSLANSYASFESLDTSKLTQKWKMTRVNQ</sequence>
<dbReference type="InterPro" id="IPR035992">
    <property type="entry name" value="Ricin_B-like_lectins"/>
</dbReference>
<dbReference type="SUPFAM" id="SSF50370">
    <property type="entry name" value="Ricin B-like lectins"/>
    <property type="match status" value="1"/>
</dbReference>
<proteinExistence type="predicted"/>
<accession>A0A067PZB1</accession>
<dbReference type="Proteomes" id="UP000027265">
    <property type="component" value="Unassembled WGS sequence"/>
</dbReference>
<reference evidence="2" key="1">
    <citation type="journal article" date="2014" name="Proc. Natl. Acad. Sci. U.S.A.">
        <title>Extensive sampling of basidiomycete genomes demonstrates inadequacy of the white-rot/brown-rot paradigm for wood decay fungi.</title>
        <authorList>
            <person name="Riley R."/>
            <person name="Salamov A.A."/>
            <person name="Brown D.W."/>
            <person name="Nagy L.G."/>
            <person name="Floudas D."/>
            <person name="Held B.W."/>
            <person name="Levasseur A."/>
            <person name="Lombard V."/>
            <person name="Morin E."/>
            <person name="Otillar R."/>
            <person name="Lindquist E.A."/>
            <person name="Sun H."/>
            <person name="LaButti K.M."/>
            <person name="Schmutz J."/>
            <person name="Jabbour D."/>
            <person name="Luo H."/>
            <person name="Baker S.E."/>
            <person name="Pisabarro A.G."/>
            <person name="Walton J.D."/>
            <person name="Blanchette R.A."/>
            <person name="Henrissat B."/>
            <person name="Martin F."/>
            <person name="Cullen D."/>
            <person name="Hibbett D.S."/>
            <person name="Grigoriev I.V."/>
        </authorList>
    </citation>
    <scope>NUCLEOTIDE SEQUENCE [LARGE SCALE GENOMIC DNA]</scope>
    <source>
        <strain evidence="2">MUCL 33604</strain>
    </source>
</reference>
<organism evidence="1 2">
    <name type="scientific">Jaapia argillacea MUCL 33604</name>
    <dbReference type="NCBI Taxonomy" id="933084"/>
    <lineage>
        <taxon>Eukaryota</taxon>
        <taxon>Fungi</taxon>
        <taxon>Dikarya</taxon>
        <taxon>Basidiomycota</taxon>
        <taxon>Agaricomycotina</taxon>
        <taxon>Agaricomycetes</taxon>
        <taxon>Agaricomycetidae</taxon>
        <taxon>Jaapiales</taxon>
        <taxon>Jaapiaceae</taxon>
        <taxon>Jaapia</taxon>
    </lineage>
</organism>